<keyword evidence="3" id="KW-1185">Reference proteome</keyword>
<name>A0A1I2ZHA4_9SPHI</name>
<protein>
    <submittedName>
        <fullName evidence="2">Uncharacterized protein</fullName>
    </submittedName>
</protein>
<accession>A0A1I2ZHA4</accession>
<dbReference type="AlphaFoldDB" id="A0A1I2ZHA4"/>
<keyword evidence="1" id="KW-1133">Transmembrane helix</keyword>
<evidence type="ECO:0000313" key="3">
    <source>
        <dbReference type="Proteomes" id="UP000199666"/>
    </source>
</evidence>
<reference evidence="2 3" key="1">
    <citation type="submission" date="2016-10" db="EMBL/GenBank/DDBJ databases">
        <authorList>
            <person name="de Groot N.N."/>
        </authorList>
    </citation>
    <scope>NUCLEOTIDE SEQUENCE [LARGE SCALE GENOMIC DNA]</scope>
    <source>
        <strain evidence="2 3">DSM 18684</strain>
    </source>
</reference>
<dbReference type="EMBL" id="FOPP01000010">
    <property type="protein sequence ID" value="SFH37227.1"/>
    <property type="molecule type" value="Genomic_DNA"/>
</dbReference>
<evidence type="ECO:0000313" key="2">
    <source>
        <dbReference type="EMBL" id="SFH37227.1"/>
    </source>
</evidence>
<feature type="transmembrane region" description="Helical" evidence="1">
    <location>
        <begin position="17"/>
        <end position="37"/>
    </location>
</feature>
<gene>
    <name evidence="2" type="ORF">SAMN04489864_11031</name>
</gene>
<proteinExistence type="predicted"/>
<sequence>MNTNYEKKIKEHQKGKLIMAVIIVVIAVLIAAIKYLFTRGNF</sequence>
<dbReference type="Proteomes" id="UP000199666">
    <property type="component" value="Unassembled WGS sequence"/>
</dbReference>
<dbReference type="STRING" id="414048.SAMN04489864_11031"/>
<keyword evidence="1" id="KW-0812">Transmembrane</keyword>
<organism evidence="2 3">
    <name type="scientific">Pedobacter insulae</name>
    <dbReference type="NCBI Taxonomy" id="414048"/>
    <lineage>
        <taxon>Bacteria</taxon>
        <taxon>Pseudomonadati</taxon>
        <taxon>Bacteroidota</taxon>
        <taxon>Sphingobacteriia</taxon>
        <taxon>Sphingobacteriales</taxon>
        <taxon>Sphingobacteriaceae</taxon>
        <taxon>Pedobacter</taxon>
    </lineage>
</organism>
<keyword evidence="1" id="KW-0472">Membrane</keyword>
<evidence type="ECO:0000256" key="1">
    <source>
        <dbReference type="SAM" id="Phobius"/>
    </source>
</evidence>